<organism evidence="2 3">
    <name type="scientific">Chionoecetes opilio</name>
    <name type="common">Atlantic snow crab</name>
    <name type="synonym">Cancer opilio</name>
    <dbReference type="NCBI Taxonomy" id="41210"/>
    <lineage>
        <taxon>Eukaryota</taxon>
        <taxon>Metazoa</taxon>
        <taxon>Ecdysozoa</taxon>
        <taxon>Arthropoda</taxon>
        <taxon>Crustacea</taxon>
        <taxon>Multicrustacea</taxon>
        <taxon>Malacostraca</taxon>
        <taxon>Eumalacostraca</taxon>
        <taxon>Eucarida</taxon>
        <taxon>Decapoda</taxon>
        <taxon>Pleocyemata</taxon>
        <taxon>Brachyura</taxon>
        <taxon>Eubrachyura</taxon>
        <taxon>Majoidea</taxon>
        <taxon>Majidae</taxon>
        <taxon>Chionoecetes</taxon>
    </lineage>
</organism>
<dbReference type="AlphaFoldDB" id="A0A8J5CYJ6"/>
<feature type="compositionally biased region" description="Basic residues" evidence="1">
    <location>
        <begin position="356"/>
        <end position="383"/>
    </location>
</feature>
<evidence type="ECO:0000313" key="2">
    <source>
        <dbReference type="EMBL" id="KAG0722912.1"/>
    </source>
</evidence>
<evidence type="ECO:0000256" key="1">
    <source>
        <dbReference type="SAM" id="MobiDB-lite"/>
    </source>
</evidence>
<sequence length="501" mass="55859">MATSTMLQSSPLGSSPGSPSSWFCAPRQQTFQPKADWRASFTDSNRESFGGLQTQTKPLILRHQNGVWCPNLSDTNKPSSQPQPEVQSPPPKLSPSKSRLSLGRVPKTLRCHACQANIREQFFQDHLFFGVVRCDLCNLVCGGCRAFQQARADAEKGRSSCQHIFFYSEDPFEYLLPRLSGSDDMDVGGSMTLPNKLRVLQNYVNQLTSLHLREPWCNAVRKCKSRLIKAHTTPLEPVEDLELNRCSPTTGESACVEDSQGSLVSLMESNGLDNSLMAMPDRFTCSSPVQRDSQEQGTDNSVLLGTDDSVMLGTDDGVLLTQSYDLEHLEQAVEYVGLEEHLGFGVAQDQGDQHTKNKKRRKQDPYKKLKAHRLPISHRRRPHPMNSTDDADEAEDEDSLVKEDVALPEDGYYLMVREAVEECPMCYESLSPSHCSVNLRTFLFTATCSECGLLIYIVPDLPDGLKIVTDNGGGGVVMTETNPNKDRETSRKIQPRDFFAK</sequence>
<dbReference type="OrthoDB" id="6379304at2759"/>
<feature type="region of interest" description="Disordered" evidence="1">
    <location>
        <begin position="479"/>
        <end position="501"/>
    </location>
</feature>
<gene>
    <name evidence="2" type="ORF">GWK47_005791</name>
</gene>
<feature type="compositionally biased region" description="Acidic residues" evidence="1">
    <location>
        <begin position="389"/>
        <end position="398"/>
    </location>
</feature>
<evidence type="ECO:0000313" key="3">
    <source>
        <dbReference type="Proteomes" id="UP000770661"/>
    </source>
</evidence>
<feature type="compositionally biased region" description="Polar residues" evidence="1">
    <location>
        <begin position="286"/>
        <end position="303"/>
    </location>
</feature>
<feature type="region of interest" description="Disordered" evidence="1">
    <location>
        <begin position="1"/>
        <end position="25"/>
    </location>
</feature>
<accession>A0A8J5CYJ6</accession>
<dbReference type="Proteomes" id="UP000770661">
    <property type="component" value="Unassembled WGS sequence"/>
</dbReference>
<keyword evidence="3" id="KW-1185">Reference proteome</keyword>
<feature type="region of interest" description="Disordered" evidence="1">
    <location>
        <begin position="347"/>
        <end position="398"/>
    </location>
</feature>
<feature type="region of interest" description="Disordered" evidence="1">
    <location>
        <begin position="71"/>
        <end position="99"/>
    </location>
</feature>
<comment type="caution">
    <text evidence="2">The sequence shown here is derived from an EMBL/GenBank/DDBJ whole genome shotgun (WGS) entry which is preliminary data.</text>
</comment>
<proteinExistence type="predicted"/>
<reference evidence="2" key="1">
    <citation type="submission" date="2020-07" db="EMBL/GenBank/DDBJ databases">
        <title>The High-quality genome of the commercially important snow crab, Chionoecetes opilio.</title>
        <authorList>
            <person name="Jeong J.-H."/>
            <person name="Ryu S."/>
        </authorList>
    </citation>
    <scope>NUCLEOTIDE SEQUENCE</scope>
    <source>
        <strain evidence="2">MADBK_172401_WGS</strain>
        <tissue evidence="2">Digestive gland</tissue>
    </source>
</reference>
<feature type="compositionally biased region" description="Basic and acidic residues" evidence="1">
    <location>
        <begin position="483"/>
        <end position="501"/>
    </location>
</feature>
<dbReference type="EMBL" id="JACEEZ010008904">
    <property type="protein sequence ID" value="KAG0722912.1"/>
    <property type="molecule type" value="Genomic_DNA"/>
</dbReference>
<name>A0A8J5CYJ6_CHIOP</name>
<protein>
    <submittedName>
        <fullName evidence="2">Uncharacterized protein</fullName>
    </submittedName>
</protein>
<feature type="region of interest" description="Disordered" evidence="1">
    <location>
        <begin position="286"/>
        <end position="306"/>
    </location>
</feature>
<feature type="compositionally biased region" description="Low complexity" evidence="1">
    <location>
        <begin position="9"/>
        <end position="21"/>
    </location>
</feature>